<dbReference type="Proteomes" id="UP000051870">
    <property type="component" value="Unassembled WGS sequence"/>
</dbReference>
<evidence type="ECO:0000313" key="3">
    <source>
        <dbReference type="EMBL" id="CUJ89190.1"/>
    </source>
</evidence>
<dbReference type="CDD" id="cd03443">
    <property type="entry name" value="PaaI_thioesterase"/>
    <property type="match status" value="1"/>
</dbReference>
<reference evidence="4" key="1">
    <citation type="submission" date="2015-09" db="EMBL/GenBank/DDBJ databases">
        <authorList>
            <person name="Rodrigo-Torres Lidia"/>
            <person name="Arahal R.David."/>
        </authorList>
    </citation>
    <scope>NUCLEOTIDE SEQUENCE [LARGE SCALE GENOMIC DNA]</scope>
    <source>
        <strain evidence="4">CECT 7735</strain>
    </source>
</reference>
<dbReference type="RefSeq" id="WP_199534970.1">
    <property type="nucleotide sequence ID" value="NZ_CYTW01000001.1"/>
</dbReference>
<dbReference type="STRING" id="1715693.PH7735_01045"/>
<dbReference type="InterPro" id="IPR029069">
    <property type="entry name" value="HotDog_dom_sf"/>
</dbReference>
<accession>A0A0P1I465</accession>
<dbReference type="InterPro" id="IPR049449">
    <property type="entry name" value="TesB_ACOT8-like_N"/>
</dbReference>
<dbReference type="GO" id="GO:0047617">
    <property type="term" value="F:fatty acyl-CoA hydrolase activity"/>
    <property type="evidence" value="ECO:0007669"/>
    <property type="project" value="InterPro"/>
</dbReference>
<evidence type="ECO:0000259" key="2">
    <source>
        <dbReference type="Pfam" id="PF13622"/>
    </source>
</evidence>
<dbReference type="Pfam" id="PF13622">
    <property type="entry name" value="4HBT_3"/>
    <property type="match status" value="1"/>
</dbReference>
<dbReference type="AlphaFoldDB" id="A0A0P1I465"/>
<feature type="domain" description="Acyl-CoA thioesterase-like N-terminal HotDog" evidence="2">
    <location>
        <begin position="49"/>
        <end position="133"/>
    </location>
</feature>
<keyword evidence="4" id="KW-1185">Reference proteome</keyword>
<gene>
    <name evidence="3" type="ORF">PH7735_01045</name>
</gene>
<dbReference type="GeneID" id="83880109"/>
<evidence type="ECO:0000256" key="1">
    <source>
        <dbReference type="ARBA" id="ARBA00022801"/>
    </source>
</evidence>
<organism evidence="3 4">
    <name type="scientific">Shimia thalassica</name>
    <dbReference type="NCBI Taxonomy" id="1715693"/>
    <lineage>
        <taxon>Bacteria</taxon>
        <taxon>Pseudomonadati</taxon>
        <taxon>Pseudomonadota</taxon>
        <taxon>Alphaproteobacteria</taxon>
        <taxon>Rhodobacterales</taxon>
        <taxon>Roseobacteraceae</taxon>
    </lineage>
</organism>
<evidence type="ECO:0000313" key="4">
    <source>
        <dbReference type="Proteomes" id="UP000051870"/>
    </source>
</evidence>
<dbReference type="EMBL" id="CYTW01000001">
    <property type="protein sequence ID" value="CUJ89190.1"/>
    <property type="molecule type" value="Genomic_DNA"/>
</dbReference>
<proteinExistence type="predicted"/>
<dbReference type="InterPro" id="IPR039298">
    <property type="entry name" value="ACOT13"/>
</dbReference>
<dbReference type="PANTHER" id="PTHR21660:SF1">
    <property type="entry name" value="ACYL-COENZYME A THIOESTERASE 13"/>
    <property type="match status" value="1"/>
</dbReference>
<dbReference type="InterPro" id="IPR003736">
    <property type="entry name" value="PAAI_dom"/>
</dbReference>
<dbReference type="NCBIfam" id="TIGR00369">
    <property type="entry name" value="unchar_dom_1"/>
    <property type="match status" value="1"/>
</dbReference>
<protein>
    <submittedName>
        <fullName evidence="3">Putative domain 1</fullName>
    </submittedName>
</protein>
<dbReference type="Gene3D" id="3.10.129.10">
    <property type="entry name" value="Hotdog Thioesterase"/>
    <property type="match status" value="1"/>
</dbReference>
<dbReference type="PANTHER" id="PTHR21660">
    <property type="entry name" value="THIOESTERASE SUPERFAMILY MEMBER-RELATED"/>
    <property type="match status" value="1"/>
</dbReference>
<sequence length="136" mass="14362">MSLTPQDAQQFLKDLFAPWVQSLDLTVEAISPSGATLTMPITPDLARVGGIVSGQALAALADTSMVFATFGQMQEARPVATTNLDTQFLRPGLGDSIRCEAEIVRAGKSLIFCKATLTALPSEKVTATATATFFIP</sequence>
<dbReference type="SUPFAM" id="SSF54637">
    <property type="entry name" value="Thioesterase/thiol ester dehydrase-isomerase"/>
    <property type="match status" value="1"/>
</dbReference>
<keyword evidence="1" id="KW-0378">Hydrolase</keyword>
<name>A0A0P1I465_9RHOB</name>